<dbReference type="HOGENOM" id="CLU_020655_1_1_9"/>
<evidence type="ECO:0000313" key="9">
    <source>
        <dbReference type="Proteomes" id="UP000009234"/>
    </source>
</evidence>
<comment type="cofactor">
    <cofactor evidence="1 6">
        <name>Mg(2+)</name>
        <dbReference type="ChEBI" id="CHEBI:18420"/>
    </cofactor>
</comment>
<dbReference type="KEGG" id="dru:Desru_3861"/>
<dbReference type="NCBIfam" id="NF010675">
    <property type="entry name" value="PRK14072.1"/>
    <property type="match status" value="1"/>
</dbReference>
<dbReference type="InterPro" id="IPR000023">
    <property type="entry name" value="Phosphofructokinase_dom"/>
</dbReference>
<comment type="similarity">
    <text evidence="6">Belongs to the phosphofructokinase type A (PFKA) family. PPi-dependent PFK group II subfamily. Clade 'B2' sub-subfamily.</text>
</comment>
<keyword evidence="6" id="KW-0324">Glycolysis</keyword>
<dbReference type="GO" id="GO:0047334">
    <property type="term" value="F:diphosphate-fructose-6-phosphate 1-phosphotransferase activity"/>
    <property type="evidence" value="ECO:0007669"/>
    <property type="project" value="UniProtKB-EC"/>
</dbReference>
<dbReference type="Gene3D" id="3.40.50.460">
    <property type="entry name" value="Phosphofructokinase domain"/>
    <property type="match status" value="1"/>
</dbReference>
<evidence type="ECO:0000313" key="8">
    <source>
        <dbReference type="EMBL" id="AEG62061.1"/>
    </source>
</evidence>
<evidence type="ECO:0000256" key="6">
    <source>
        <dbReference type="HAMAP-Rule" id="MF_01978"/>
    </source>
</evidence>
<keyword evidence="2 6" id="KW-0808">Transferase</keyword>
<keyword evidence="5 6" id="KW-0460">Magnesium</keyword>
<comment type="caution">
    <text evidence="6">Lacks conserved residue(s) required for the propagation of feature annotation.</text>
</comment>
<comment type="subunit">
    <text evidence="6">Homodimer.</text>
</comment>
<dbReference type="OrthoDB" id="9802503at2"/>
<keyword evidence="6" id="KW-0963">Cytoplasm</keyword>
<sequence length="384" mass="41997">MQKQNKLFIAQSGGPTAVINSSLAGIIAAAQNSGVIAGIYGLFNGLEGALKEEIVDLTHLSRQEIQLLRHTPAAALGGSRYIMKEEDYRQAVRFLEKQGAGHFLFIGGNGTMGTCHKLKQVAEEMGVAMTVNGVPKTIDNDLVGLDHAPGYASAARYVALAVKAQGADLRSMRTFEQVRIIETMGRAVGWLAAASALAQEHPEDPPHLVYLPEVPLAINDFLEDVQKMYRRHGYVVAVVGEGMKDVNGHPIGCEQFQNEEGTRPVIVGASEHLSKLVKSRLGLVARSQNLGMTQRSFSECVSLFDEEFAYECGRAAFLASMEGKKGRMIWQDGDLPLKKVAGLVQTYPNYFYDMGKKQPTSAFHQWLSPLIGSMPSYFNIHLKD</sequence>
<accession>F6DQR4</accession>
<dbReference type="SUPFAM" id="SSF53784">
    <property type="entry name" value="Phosphofructokinase"/>
    <property type="match status" value="1"/>
</dbReference>
<proteinExistence type="inferred from homology"/>
<dbReference type="HAMAP" id="MF_01978">
    <property type="entry name" value="Phosphofructokinase_II_B2"/>
    <property type="match status" value="1"/>
</dbReference>
<organism evidence="8 9">
    <name type="scientific">Desulforamulus ruminis (strain ATCC 23193 / DSM 2154 / NCIMB 8452 / DL)</name>
    <name type="common">Desulfotomaculum ruminis</name>
    <dbReference type="NCBI Taxonomy" id="696281"/>
    <lineage>
        <taxon>Bacteria</taxon>
        <taxon>Bacillati</taxon>
        <taxon>Bacillota</taxon>
        <taxon>Clostridia</taxon>
        <taxon>Eubacteriales</taxon>
        <taxon>Peptococcaceae</taxon>
        <taxon>Desulforamulus</taxon>
    </lineage>
</organism>
<comment type="activity regulation">
    <text evidence="6">Non-allosteric.</text>
</comment>
<evidence type="ECO:0000256" key="2">
    <source>
        <dbReference type="ARBA" id="ARBA00022679"/>
    </source>
</evidence>
<dbReference type="GO" id="GO:0006002">
    <property type="term" value="P:fructose 6-phosphate metabolic process"/>
    <property type="evidence" value="ECO:0007669"/>
    <property type="project" value="InterPro"/>
</dbReference>
<feature type="binding site" evidence="6">
    <location>
        <begin position="137"/>
        <end position="139"/>
    </location>
    <ligand>
        <name>substrate</name>
    </ligand>
</feature>
<protein>
    <recommendedName>
        <fullName evidence="6">Pyrophosphate--fructose 6-phosphate 1-phosphotransferase</fullName>
        <ecNumber evidence="6">2.7.1.90</ecNumber>
    </recommendedName>
    <alternativeName>
        <fullName evidence="6">6-phosphofructokinase, pyrophosphate dependent</fullName>
    </alternativeName>
    <alternativeName>
        <fullName evidence="6">PPi-dependent phosphofructokinase</fullName>
        <shortName evidence="6">PPi-PFK</shortName>
    </alternativeName>
    <alternativeName>
        <fullName evidence="6">Pyrophosphate-dependent 6-phosphofructose-1-kinase</fullName>
    </alternativeName>
</protein>
<comment type="function">
    <text evidence="6">Catalyzes the phosphorylation of D-fructose 6-phosphate, the first committing step of glycolysis. Uses inorganic phosphate (PPi) as phosphoryl donor instead of ATP like common ATP-dependent phosphofructokinases (ATP-PFKs), which renders the reaction reversible, and can thus function both in glycolysis and gluconeogenesis. Consistently, PPi-PFK can replace the enzymes of both the forward (ATP-PFK) and reverse (fructose-bisphosphatase (FBPase)) reactions.</text>
</comment>
<feature type="domain" description="Phosphofructokinase" evidence="7">
    <location>
        <begin position="7"/>
        <end position="316"/>
    </location>
</feature>
<dbReference type="RefSeq" id="WP_013843806.1">
    <property type="nucleotide sequence ID" value="NC_015589.1"/>
</dbReference>
<comment type="catalytic activity">
    <reaction evidence="6">
        <text>beta-D-fructose 6-phosphate + diphosphate = beta-D-fructose 1,6-bisphosphate + phosphate + H(+)</text>
        <dbReference type="Rhea" id="RHEA:13613"/>
        <dbReference type="ChEBI" id="CHEBI:15378"/>
        <dbReference type="ChEBI" id="CHEBI:32966"/>
        <dbReference type="ChEBI" id="CHEBI:33019"/>
        <dbReference type="ChEBI" id="CHEBI:43474"/>
        <dbReference type="ChEBI" id="CHEBI:57634"/>
        <dbReference type="EC" id="2.7.1.90"/>
    </reaction>
</comment>
<evidence type="ECO:0000259" key="7">
    <source>
        <dbReference type="Pfam" id="PF00365"/>
    </source>
</evidence>
<name>F6DQR4_DESRL</name>
<dbReference type="InterPro" id="IPR022953">
    <property type="entry name" value="ATP_PFK"/>
</dbReference>
<dbReference type="eggNOG" id="COG0205">
    <property type="taxonomic scope" value="Bacteria"/>
</dbReference>
<dbReference type="Pfam" id="PF00365">
    <property type="entry name" value="PFK"/>
    <property type="match status" value="1"/>
</dbReference>
<dbReference type="InterPro" id="IPR050929">
    <property type="entry name" value="PFKA"/>
</dbReference>
<dbReference type="EMBL" id="CP002780">
    <property type="protein sequence ID" value="AEG62061.1"/>
    <property type="molecule type" value="Genomic_DNA"/>
</dbReference>
<dbReference type="InterPro" id="IPR035966">
    <property type="entry name" value="PKF_sf"/>
</dbReference>
<feature type="binding site" evidence="6">
    <location>
        <position position="241"/>
    </location>
    <ligand>
        <name>substrate</name>
    </ligand>
</feature>
<feature type="active site" description="Proton acceptor" evidence="6">
    <location>
        <position position="139"/>
    </location>
</feature>
<feature type="binding site" evidence="6">
    <location>
        <begin position="184"/>
        <end position="186"/>
    </location>
    <ligand>
        <name>substrate</name>
    </ligand>
</feature>
<dbReference type="AlphaFoldDB" id="F6DQR4"/>
<dbReference type="EC" id="2.7.1.90" evidence="6"/>
<feature type="binding site" evidence="6">
    <location>
        <position position="109"/>
    </location>
    <ligand>
        <name>Mg(2+)</name>
        <dbReference type="ChEBI" id="CHEBI:18420"/>
        <note>catalytic</note>
    </ligand>
</feature>
<dbReference type="InterPro" id="IPR011404">
    <property type="entry name" value="PPi-PFK"/>
</dbReference>
<reference evidence="8 9" key="2">
    <citation type="journal article" date="2012" name="Stand. Genomic Sci.">
        <title>Complete genome sequence of the sulfate-reducing firmicute Desulfotomaculum ruminis type strain (DL(T)).</title>
        <authorList>
            <person name="Spring S."/>
            <person name="Visser M."/>
            <person name="Lu M."/>
            <person name="Copeland A."/>
            <person name="Lapidus A."/>
            <person name="Lucas S."/>
            <person name="Cheng J.F."/>
            <person name="Han C."/>
            <person name="Tapia R."/>
            <person name="Goodwin L.A."/>
            <person name="Pitluck S."/>
            <person name="Ivanova N."/>
            <person name="Land M."/>
            <person name="Hauser L."/>
            <person name="Larimer F."/>
            <person name="Rohde M."/>
            <person name="Goker M."/>
            <person name="Detter J.C."/>
            <person name="Kyrpides N.C."/>
            <person name="Woyke T."/>
            <person name="Schaap P.J."/>
            <person name="Plugge C.M."/>
            <person name="Muyzer G."/>
            <person name="Kuever J."/>
            <person name="Pereira I.A."/>
            <person name="Parshina S.N."/>
            <person name="Bernier-Latmani R."/>
            <person name="Stams A.J."/>
            <person name="Klenk H.P."/>
        </authorList>
    </citation>
    <scope>NUCLEOTIDE SEQUENCE [LARGE SCALE GENOMIC DNA]</scope>
    <source>
        <strain evidence="9">ATCC 23193 / DSM 2154 / NCIB 8452 / DL</strain>
    </source>
</reference>
<evidence type="ECO:0000256" key="5">
    <source>
        <dbReference type="ARBA" id="ARBA00022842"/>
    </source>
</evidence>
<dbReference type="UniPathway" id="UPA00109">
    <property type="reaction ID" value="UER00182"/>
</dbReference>
<feature type="binding site" evidence="6">
    <location>
        <position position="14"/>
    </location>
    <ligand>
        <name>diphosphate</name>
        <dbReference type="ChEBI" id="CHEBI:33019"/>
    </ligand>
</feature>
<comment type="pathway">
    <text evidence="6">Carbohydrate degradation; glycolysis; D-glyceraldehyde 3-phosphate and glycerone phosphate from D-glucose: step 3/4.</text>
</comment>
<evidence type="ECO:0000256" key="1">
    <source>
        <dbReference type="ARBA" id="ARBA00001946"/>
    </source>
</evidence>
<evidence type="ECO:0000256" key="4">
    <source>
        <dbReference type="ARBA" id="ARBA00022777"/>
    </source>
</evidence>
<keyword evidence="9" id="KW-1185">Reference proteome</keyword>
<reference evidence="9" key="1">
    <citation type="submission" date="2011-05" db="EMBL/GenBank/DDBJ databases">
        <title>Complete sequence of Desulfotomaculum ruminis DSM 2154.</title>
        <authorList>
            <person name="Lucas S."/>
            <person name="Copeland A."/>
            <person name="Lapidus A."/>
            <person name="Cheng J.-F."/>
            <person name="Goodwin L."/>
            <person name="Pitluck S."/>
            <person name="Lu M."/>
            <person name="Detter J.C."/>
            <person name="Han C."/>
            <person name="Tapia R."/>
            <person name="Land M."/>
            <person name="Hauser L."/>
            <person name="Kyrpides N."/>
            <person name="Ivanova N."/>
            <person name="Mikhailova N."/>
            <person name="Pagani I."/>
            <person name="Stams A.J.M."/>
            <person name="Plugge C.M."/>
            <person name="Muyzer G."/>
            <person name="Kuever J."/>
            <person name="Parshina S.N."/>
            <person name="Ivanova A.E."/>
            <person name="Nazina T.N."/>
            <person name="Brambilla E."/>
            <person name="Spring S."/>
            <person name="Klenk H.-P."/>
            <person name="Woyke T."/>
        </authorList>
    </citation>
    <scope>NUCLEOTIDE SEQUENCE [LARGE SCALE GENOMIC DNA]</scope>
    <source>
        <strain evidence="9">ATCC 23193 / DSM 2154 / NCIB 8452 / DL</strain>
    </source>
</reference>
<gene>
    <name evidence="6" type="primary">pfp</name>
    <name evidence="8" type="ordered locus">Desru_3861</name>
</gene>
<keyword evidence="4 6" id="KW-0418">Kinase</keyword>
<keyword evidence="3 6" id="KW-0479">Metal-binding</keyword>
<feature type="site" description="Important for catalytic activity; stabilizes the transition state when the phosphoryl donor is PPi" evidence="6">
    <location>
        <position position="136"/>
    </location>
</feature>
<dbReference type="GO" id="GO:0005737">
    <property type="term" value="C:cytoplasm"/>
    <property type="evidence" value="ECO:0007669"/>
    <property type="project" value="UniProtKB-SubCell"/>
</dbReference>
<dbReference type="PANTHER" id="PTHR45770">
    <property type="entry name" value="ATP-DEPENDENT 6-PHOSPHOFRUCTOKINASE 1"/>
    <property type="match status" value="1"/>
</dbReference>
<dbReference type="Gene3D" id="3.40.50.450">
    <property type="match status" value="1"/>
</dbReference>
<evidence type="ECO:0000256" key="3">
    <source>
        <dbReference type="ARBA" id="ARBA00022723"/>
    </source>
</evidence>
<dbReference type="PIRSF" id="PIRSF036483">
    <property type="entry name" value="PFK_XF0274"/>
    <property type="match status" value="1"/>
</dbReference>
<dbReference type="PRINTS" id="PR00476">
    <property type="entry name" value="PHFRCTKINASE"/>
</dbReference>
<comment type="subcellular location">
    <subcellularLocation>
        <location evidence="6">Cytoplasm</location>
    </subcellularLocation>
</comment>
<dbReference type="Proteomes" id="UP000009234">
    <property type="component" value="Chromosome"/>
</dbReference>
<dbReference type="STRING" id="696281.Desru_3861"/>
<dbReference type="GO" id="GO:0003872">
    <property type="term" value="F:6-phosphofructokinase activity"/>
    <property type="evidence" value="ECO:0007669"/>
    <property type="project" value="UniProtKB-UniRule"/>
</dbReference>
<dbReference type="GO" id="GO:0046872">
    <property type="term" value="F:metal ion binding"/>
    <property type="evidence" value="ECO:0007669"/>
    <property type="project" value="UniProtKB-KW"/>
</dbReference>